<name>A0A914VKK6_9BILA</name>
<organism evidence="2 3">
    <name type="scientific">Plectus sambesii</name>
    <dbReference type="NCBI Taxonomy" id="2011161"/>
    <lineage>
        <taxon>Eukaryota</taxon>
        <taxon>Metazoa</taxon>
        <taxon>Ecdysozoa</taxon>
        <taxon>Nematoda</taxon>
        <taxon>Chromadorea</taxon>
        <taxon>Plectida</taxon>
        <taxon>Plectina</taxon>
        <taxon>Plectoidea</taxon>
        <taxon>Plectidae</taxon>
        <taxon>Plectus</taxon>
    </lineage>
</organism>
<keyword evidence="2" id="KW-1185">Reference proteome</keyword>
<feature type="region of interest" description="Disordered" evidence="1">
    <location>
        <begin position="1"/>
        <end position="62"/>
    </location>
</feature>
<dbReference type="WBParaSite" id="PSAMB.scaffold2035size25887.g16032.t1">
    <property type="protein sequence ID" value="PSAMB.scaffold2035size25887.g16032.t1"/>
    <property type="gene ID" value="PSAMB.scaffold2035size25887.g16032"/>
</dbReference>
<accession>A0A914VKK6</accession>
<sequence>MSPEARRTRLLTSAVHSEARRALRGNGKQTGQSLRHDPDGSSPVSCPRDRKDRKEDRHRVSKAPLGRCCGASTWALYTARCRLSSFEQEWAGTQSLLSYSGI</sequence>
<dbReference type="AlphaFoldDB" id="A0A914VKK6"/>
<evidence type="ECO:0000256" key="1">
    <source>
        <dbReference type="SAM" id="MobiDB-lite"/>
    </source>
</evidence>
<feature type="compositionally biased region" description="Basic and acidic residues" evidence="1">
    <location>
        <begin position="47"/>
        <end position="58"/>
    </location>
</feature>
<reference evidence="3" key="1">
    <citation type="submission" date="2022-11" db="UniProtKB">
        <authorList>
            <consortium name="WormBaseParasite"/>
        </authorList>
    </citation>
    <scope>IDENTIFICATION</scope>
</reference>
<proteinExistence type="predicted"/>
<evidence type="ECO:0000313" key="3">
    <source>
        <dbReference type="WBParaSite" id="PSAMB.scaffold2035size25887.g16032.t1"/>
    </source>
</evidence>
<evidence type="ECO:0000313" key="2">
    <source>
        <dbReference type="Proteomes" id="UP000887566"/>
    </source>
</evidence>
<dbReference type="Proteomes" id="UP000887566">
    <property type="component" value="Unplaced"/>
</dbReference>
<protein>
    <submittedName>
        <fullName evidence="3">Uncharacterized protein</fullName>
    </submittedName>
</protein>